<gene>
    <name evidence="8" type="ORF">J0H12_02735</name>
</gene>
<comment type="subcellular location">
    <subcellularLocation>
        <location evidence="1">Cell membrane</location>
        <topology evidence="1">Multi-pass membrane protein</topology>
    </subcellularLocation>
</comment>
<proteinExistence type="predicted"/>
<keyword evidence="3 6" id="KW-0812">Transmembrane</keyword>
<organism evidence="8 9">
    <name type="scientific">Candidatus Paracaedimonas acanthamoebae</name>
    <dbReference type="NCBI Taxonomy" id="244581"/>
    <lineage>
        <taxon>Bacteria</taxon>
        <taxon>Pseudomonadati</taxon>
        <taxon>Pseudomonadota</taxon>
        <taxon>Alphaproteobacteria</taxon>
        <taxon>Holosporales</taxon>
        <taxon>Caedimonadaceae</taxon>
        <taxon>Candidatus Paracaedimonas</taxon>
    </lineage>
</organism>
<comment type="caution">
    <text evidence="8">The sequence shown here is derived from an EMBL/GenBank/DDBJ whole genome shotgun (WGS) entry which is preliminary data.</text>
</comment>
<dbReference type="Proteomes" id="UP000664414">
    <property type="component" value="Unassembled WGS sequence"/>
</dbReference>
<feature type="transmembrane region" description="Helical" evidence="6">
    <location>
        <begin position="21"/>
        <end position="51"/>
    </location>
</feature>
<evidence type="ECO:0000256" key="4">
    <source>
        <dbReference type="ARBA" id="ARBA00022989"/>
    </source>
</evidence>
<dbReference type="EMBL" id="JAFKGL010000013">
    <property type="protein sequence ID" value="MBN9412830.1"/>
    <property type="molecule type" value="Genomic_DNA"/>
</dbReference>
<evidence type="ECO:0000313" key="8">
    <source>
        <dbReference type="EMBL" id="MBN9412830.1"/>
    </source>
</evidence>
<sequence>MNKSFEIDELRKTPEVRYMYAGFWIRATGWALDTLILTLVLTPIFISLMALTSYNNEISSQAKQVSASLQAVANFSFIFVAYILPLLLQWLYFSLQYSSKYQATLGMRVFGLRIISETGGAVSFSRATGRYFASFLSGVIFFIGRLIMPFMSRKQTLHDIMAGTYIIRKIEIEKK</sequence>
<evidence type="ECO:0000256" key="6">
    <source>
        <dbReference type="SAM" id="Phobius"/>
    </source>
</evidence>
<dbReference type="GO" id="GO:0005886">
    <property type="term" value="C:plasma membrane"/>
    <property type="evidence" value="ECO:0007669"/>
    <property type="project" value="UniProtKB-SubCell"/>
</dbReference>
<evidence type="ECO:0000256" key="3">
    <source>
        <dbReference type="ARBA" id="ARBA00022692"/>
    </source>
</evidence>
<evidence type="ECO:0000259" key="7">
    <source>
        <dbReference type="Pfam" id="PF06271"/>
    </source>
</evidence>
<keyword evidence="5 6" id="KW-0472">Membrane</keyword>
<keyword evidence="2" id="KW-1003">Cell membrane</keyword>
<evidence type="ECO:0000256" key="1">
    <source>
        <dbReference type="ARBA" id="ARBA00004651"/>
    </source>
</evidence>
<keyword evidence="4 6" id="KW-1133">Transmembrane helix</keyword>
<reference evidence="8" key="1">
    <citation type="submission" date="2021-02" db="EMBL/GenBank/DDBJ databases">
        <title>Thiocyanate and organic carbon inputs drive convergent selection for specific autotrophic Afipia and Thiobacillus strains within complex microbiomes.</title>
        <authorList>
            <person name="Huddy R.J."/>
            <person name="Sachdeva R."/>
            <person name="Kadzinga F."/>
            <person name="Kantor R.S."/>
            <person name="Harrison S.T.L."/>
            <person name="Banfield J.F."/>
        </authorList>
    </citation>
    <scope>NUCLEOTIDE SEQUENCE</scope>
    <source>
        <strain evidence="8">SCN18_10_11_15_R4_P_38_20</strain>
    </source>
</reference>
<feature type="transmembrane region" description="Helical" evidence="6">
    <location>
        <begin position="131"/>
        <end position="148"/>
    </location>
</feature>
<dbReference type="InterPro" id="IPR010432">
    <property type="entry name" value="RDD"/>
</dbReference>
<dbReference type="InterPro" id="IPR051791">
    <property type="entry name" value="Pra-immunoreactive"/>
</dbReference>
<protein>
    <submittedName>
        <fullName evidence="8">RDD family protein</fullName>
    </submittedName>
</protein>
<dbReference type="PANTHER" id="PTHR36115:SF9">
    <property type="entry name" value="LMO1584 PROTEIN"/>
    <property type="match status" value="1"/>
</dbReference>
<dbReference type="Pfam" id="PF06271">
    <property type="entry name" value="RDD"/>
    <property type="match status" value="1"/>
</dbReference>
<evidence type="ECO:0000256" key="5">
    <source>
        <dbReference type="ARBA" id="ARBA00023136"/>
    </source>
</evidence>
<accession>A0A8J7PIK4</accession>
<dbReference type="PANTHER" id="PTHR36115">
    <property type="entry name" value="PROLINE-RICH ANTIGEN HOMOLOG-RELATED"/>
    <property type="match status" value="1"/>
</dbReference>
<dbReference type="AlphaFoldDB" id="A0A8J7PIK4"/>
<feature type="domain" description="RDD" evidence="7">
    <location>
        <begin position="20"/>
        <end position="163"/>
    </location>
</feature>
<evidence type="ECO:0000313" key="9">
    <source>
        <dbReference type="Proteomes" id="UP000664414"/>
    </source>
</evidence>
<name>A0A8J7PIK4_9PROT</name>
<evidence type="ECO:0000256" key="2">
    <source>
        <dbReference type="ARBA" id="ARBA00022475"/>
    </source>
</evidence>
<feature type="transmembrane region" description="Helical" evidence="6">
    <location>
        <begin position="71"/>
        <end position="93"/>
    </location>
</feature>